<reference evidence="3" key="1">
    <citation type="journal article" date="2019" name="Int. J. Syst. Evol. Microbiol.">
        <title>The Global Catalogue of Microorganisms (GCM) 10K type strain sequencing project: providing services to taxonomists for standard genome sequencing and annotation.</title>
        <authorList>
            <consortium name="The Broad Institute Genomics Platform"/>
            <consortium name="The Broad Institute Genome Sequencing Center for Infectious Disease"/>
            <person name="Wu L."/>
            <person name="Ma J."/>
        </authorList>
    </citation>
    <scope>NUCLEOTIDE SEQUENCE [LARGE SCALE GENOMIC DNA]</scope>
    <source>
        <strain evidence="3">CGMCC 1.15480</strain>
    </source>
</reference>
<keyword evidence="1" id="KW-0472">Membrane</keyword>
<name>A0ABQ1P5R4_9MICC</name>
<dbReference type="RefSeq" id="WP_229659903.1">
    <property type="nucleotide sequence ID" value="NZ_BMJI01000009.1"/>
</dbReference>
<comment type="caution">
    <text evidence="2">The sequence shown here is derived from an EMBL/GenBank/DDBJ whole genome shotgun (WGS) entry which is preliminary data.</text>
</comment>
<keyword evidence="3" id="KW-1185">Reference proteome</keyword>
<dbReference type="EMBL" id="BMJI01000009">
    <property type="protein sequence ID" value="GGC91592.1"/>
    <property type="molecule type" value="Genomic_DNA"/>
</dbReference>
<evidence type="ECO:0000313" key="2">
    <source>
        <dbReference type="EMBL" id="GGC91592.1"/>
    </source>
</evidence>
<sequence length="293" mass="30934">MASRTGHGSSPRRRRARGHAAWRGGVIVLVAVIVVVCAVVAVTGALSRNTALITEECTVVNGSSTYRLQPDQAANAAIIAGIAVRRNLPPRAASIAIATALQESKLRNIEHGDMDSIGLFQQRPSQGWGTEEEILDPVFATNAFYNHLVAIPGYQQLPITEAAQRVQLSAYPEAYAQHEPVARSFASALTGQSPASLTCTLRPTTSNATPAGVLESADTVFGEREVSAEGATAVIAATGTDGWAVAHWAVATASGQQVTAVEFDGQRWERARGAWQPAENASAERVRITVAQS</sequence>
<proteinExistence type="predicted"/>
<organism evidence="2 3">
    <name type="scientific">Tersicoccus solisilvae</name>
    <dbReference type="NCBI Taxonomy" id="1882339"/>
    <lineage>
        <taxon>Bacteria</taxon>
        <taxon>Bacillati</taxon>
        <taxon>Actinomycetota</taxon>
        <taxon>Actinomycetes</taxon>
        <taxon>Micrococcales</taxon>
        <taxon>Micrococcaceae</taxon>
        <taxon>Tersicoccus</taxon>
    </lineage>
</organism>
<feature type="transmembrane region" description="Helical" evidence="1">
    <location>
        <begin position="21"/>
        <end position="46"/>
    </location>
</feature>
<evidence type="ECO:0000256" key="1">
    <source>
        <dbReference type="SAM" id="Phobius"/>
    </source>
</evidence>
<gene>
    <name evidence="2" type="ORF">GCM10011512_18350</name>
</gene>
<keyword evidence="1" id="KW-0812">Transmembrane</keyword>
<dbReference type="Proteomes" id="UP000597761">
    <property type="component" value="Unassembled WGS sequence"/>
</dbReference>
<keyword evidence="1" id="KW-1133">Transmembrane helix</keyword>
<accession>A0ABQ1P5R4</accession>
<evidence type="ECO:0008006" key="4">
    <source>
        <dbReference type="Google" id="ProtNLM"/>
    </source>
</evidence>
<protein>
    <recommendedName>
        <fullName evidence="4">Heavy metal transporter</fullName>
    </recommendedName>
</protein>
<evidence type="ECO:0000313" key="3">
    <source>
        <dbReference type="Proteomes" id="UP000597761"/>
    </source>
</evidence>